<dbReference type="GO" id="GO:0006508">
    <property type="term" value="P:proteolysis"/>
    <property type="evidence" value="ECO:0007669"/>
    <property type="project" value="UniProtKB-KW"/>
</dbReference>
<dbReference type="GO" id="GO:0106415">
    <property type="term" value="F:muramoyltetrapeptide carboxypeptidase activity"/>
    <property type="evidence" value="ECO:0007669"/>
    <property type="project" value="UniProtKB-EC"/>
</dbReference>
<evidence type="ECO:0000256" key="1">
    <source>
        <dbReference type="ARBA" id="ARBA00010233"/>
    </source>
</evidence>
<dbReference type="Pfam" id="PF17676">
    <property type="entry name" value="Peptidase_S66C"/>
    <property type="match status" value="1"/>
</dbReference>
<protein>
    <submittedName>
        <fullName evidence="10">Muramoyltetrapeptide carboxypeptidase</fullName>
        <ecNumber evidence="10">3.4.17.13</ecNumber>
    </submittedName>
</protein>
<feature type="active site" description="Nucleophile" evidence="6">
    <location>
        <position position="151"/>
    </location>
</feature>
<dbReference type="SUPFAM" id="SSF52317">
    <property type="entry name" value="Class I glutamine amidotransferase-like"/>
    <property type="match status" value="1"/>
</dbReference>
<keyword evidence="7" id="KW-0732">Signal</keyword>
<dbReference type="PANTHER" id="PTHR30237">
    <property type="entry name" value="MURAMOYLTETRAPEPTIDE CARBOXYPEPTIDASE"/>
    <property type="match status" value="1"/>
</dbReference>
<keyword evidence="11" id="KW-1185">Reference proteome</keyword>
<proteinExistence type="inferred from homology"/>
<feature type="signal peptide" evidence="7">
    <location>
        <begin position="1"/>
        <end position="27"/>
    </location>
</feature>
<feature type="chain" id="PRO_5031300889" evidence="7">
    <location>
        <begin position="28"/>
        <end position="356"/>
    </location>
</feature>
<evidence type="ECO:0000259" key="8">
    <source>
        <dbReference type="Pfam" id="PF02016"/>
    </source>
</evidence>
<comment type="caution">
    <text evidence="10">The sequence shown here is derived from an EMBL/GenBank/DDBJ whole genome shotgun (WGS) entry which is preliminary data.</text>
</comment>
<evidence type="ECO:0000256" key="6">
    <source>
        <dbReference type="PIRSR" id="PIRSR028757-1"/>
    </source>
</evidence>
<dbReference type="Gene3D" id="3.40.50.10740">
    <property type="entry name" value="Class I glutamine amidotransferase-like"/>
    <property type="match status" value="1"/>
</dbReference>
<keyword evidence="5" id="KW-0720">Serine protease</keyword>
<comment type="similarity">
    <text evidence="1">Belongs to the peptidase S66 family.</text>
</comment>
<reference evidence="10 11" key="1">
    <citation type="submission" date="2020-08" db="EMBL/GenBank/DDBJ databases">
        <title>Genomic Encyclopedia of Type Strains, Phase IV (KMG-IV): sequencing the most valuable type-strain genomes for metagenomic binning, comparative biology and taxonomic classification.</title>
        <authorList>
            <person name="Goeker M."/>
        </authorList>
    </citation>
    <scope>NUCLEOTIDE SEQUENCE [LARGE SCALE GENOMIC DNA]</scope>
    <source>
        <strain evidence="10 11">DSM 26287</strain>
    </source>
</reference>
<dbReference type="Pfam" id="PF02016">
    <property type="entry name" value="Peptidase_S66"/>
    <property type="match status" value="1"/>
</dbReference>
<evidence type="ECO:0000313" key="11">
    <source>
        <dbReference type="Proteomes" id="UP000537141"/>
    </source>
</evidence>
<name>A0A7X0TSR2_9GAMM</name>
<dbReference type="EMBL" id="JACHHU010000005">
    <property type="protein sequence ID" value="MBB6542413.1"/>
    <property type="molecule type" value="Genomic_DNA"/>
</dbReference>
<evidence type="ECO:0000256" key="7">
    <source>
        <dbReference type="SAM" id="SignalP"/>
    </source>
</evidence>
<dbReference type="GO" id="GO:0008236">
    <property type="term" value="F:serine-type peptidase activity"/>
    <property type="evidence" value="ECO:0007669"/>
    <property type="project" value="UniProtKB-KW"/>
</dbReference>
<accession>A0A7X0TSR2</accession>
<gene>
    <name evidence="10" type="ORF">HNQ55_000902</name>
</gene>
<keyword evidence="2 10" id="KW-0121">Carboxypeptidase</keyword>
<evidence type="ECO:0000313" key="10">
    <source>
        <dbReference type="EMBL" id="MBB6542413.1"/>
    </source>
</evidence>
<evidence type="ECO:0000259" key="9">
    <source>
        <dbReference type="Pfam" id="PF17676"/>
    </source>
</evidence>
<dbReference type="InterPro" id="IPR029062">
    <property type="entry name" value="Class_I_gatase-like"/>
</dbReference>
<dbReference type="AlphaFoldDB" id="A0A7X0TSR2"/>
<dbReference type="EC" id="3.4.17.13" evidence="10"/>
<dbReference type="InterPro" id="IPR040449">
    <property type="entry name" value="Peptidase_S66_N"/>
</dbReference>
<dbReference type="InterPro" id="IPR027461">
    <property type="entry name" value="Carboxypeptidase_A_C_sf"/>
</dbReference>
<feature type="active site" description="Charge relay system" evidence="6">
    <location>
        <position position="258"/>
    </location>
</feature>
<evidence type="ECO:0000256" key="3">
    <source>
        <dbReference type="ARBA" id="ARBA00022670"/>
    </source>
</evidence>
<evidence type="ECO:0000256" key="5">
    <source>
        <dbReference type="ARBA" id="ARBA00022825"/>
    </source>
</evidence>
<keyword evidence="4 10" id="KW-0378">Hydrolase</keyword>
<evidence type="ECO:0000256" key="2">
    <source>
        <dbReference type="ARBA" id="ARBA00022645"/>
    </source>
</evidence>
<evidence type="ECO:0000256" key="4">
    <source>
        <dbReference type="ARBA" id="ARBA00022801"/>
    </source>
</evidence>
<dbReference type="Proteomes" id="UP000537141">
    <property type="component" value="Unassembled WGS sequence"/>
</dbReference>
<dbReference type="InterPro" id="IPR027478">
    <property type="entry name" value="LdcA_N"/>
</dbReference>
<dbReference type="PANTHER" id="PTHR30237:SF2">
    <property type="entry name" value="MUREIN TETRAPEPTIDE CARBOXYPEPTIDASE"/>
    <property type="match status" value="1"/>
</dbReference>
<dbReference type="InterPro" id="IPR040921">
    <property type="entry name" value="Peptidase_S66C"/>
</dbReference>
<organism evidence="10 11">
    <name type="scientific">Thalassotalea piscium</name>
    <dbReference type="NCBI Taxonomy" id="1230533"/>
    <lineage>
        <taxon>Bacteria</taxon>
        <taxon>Pseudomonadati</taxon>
        <taxon>Pseudomonadota</taxon>
        <taxon>Gammaproteobacteria</taxon>
        <taxon>Alteromonadales</taxon>
        <taxon>Colwelliaceae</taxon>
        <taxon>Thalassotalea</taxon>
    </lineage>
</organism>
<dbReference type="RefSeq" id="WP_184423043.1">
    <property type="nucleotide sequence ID" value="NZ_AP027362.1"/>
</dbReference>
<feature type="domain" description="LD-carboxypeptidase C-terminal" evidence="9">
    <location>
        <begin position="228"/>
        <end position="341"/>
    </location>
</feature>
<dbReference type="InterPro" id="IPR003507">
    <property type="entry name" value="S66_fam"/>
</dbReference>
<sequence>MKPRRSFLKAIITSAIATSLLPTITNASTSNQAHSATNSNKLIKPKRLKAGDTIGLITPSSNTWEDEEIHFAIDVLKSFGFKVKQGKYIFERSGYLAGTDQQRAWDINDMFQDKNVDGIFCLRGGYGSPRILPYLDYNLIAKNPKAFIGYSDITALLNAIYARTGLMTFHGPIAKQNFSEYTLKSFKDILFSPKANIDLGTPPLFEVAEGQAEKDNRLTLVSKGVAHGQLIGGNLSLMVKLVGTPFEPDYTNKILFLEDVEEAPYRVDGMLTHLKIAGRLNKLAGIVFGKCTDCKASGNSLSIEEVIKDRLGDLNIPVLKGLMIGHIDDNSTIPIGAMATLDANNKRLILTETAVS</sequence>
<dbReference type="PIRSF" id="PIRSF028757">
    <property type="entry name" value="LD-carboxypeptidase"/>
    <property type="match status" value="1"/>
</dbReference>
<dbReference type="SUPFAM" id="SSF141986">
    <property type="entry name" value="LD-carboxypeptidase A C-terminal domain-like"/>
    <property type="match status" value="1"/>
</dbReference>
<feature type="domain" description="LD-carboxypeptidase N-terminal" evidence="8">
    <location>
        <begin position="54"/>
        <end position="171"/>
    </location>
</feature>
<dbReference type="CDD" id="cd07025">
    <property type="entry name" value="Peptidase_S66"/>
    <property type="match status" value="1"/>
</dbReference>
<dbReference type="Gene3D" id="3.50.30.60">
    <property type="entry name" value="LD-carboxypeptidase A C-terminal domain-like"/>
    <property type="match status" value="1"/>
</dbReference>
<feature type="active site" description="Charge relay system" evidence="6">
    <location>
        <position position="326"/>
    </location>
</feature>
<keyword evidence="3" id="KW-0645">Protease</keyword>